<dbReference type="EMBL" id="HBUF01359037">
    <property type="protein sequence ID" value="CAG6719573.1"/>
    <property type="molecule type" value="Transcribed_RNA"/>
</dbReference>
<dbReference type="AlphaFoldDB" id="A0A8D8V826"/>
<dbReference type="EMBL" id="HBUF01359036">
    <property type="protein sequence ID" value="CAG6719569.1"/>
    <property type="molecule type" value="Transcribed_RNA"/>
</dbReference>
<protein>
    <submittedName>
        <fullName evidence="1">Uncharacterized protein</fullName>
    </submittedName>
</protein>
<dbReference type="EMBL" id="HBUF01359035">
    <property type="protein sequence ID" value="CAG6719565.1"/>
    <property type="molecule type" value="Transcribed_RNA"/>
</dbReference>
<evidence type="ECO:0000313" key="1">
    <source>
        <dbReference type="EMBL" id="CAG6719573.1"/>
    </source>
</evidence>
<sequence length="139" mass="15806">MSIFLIPLCSGEYHINPDPHRLRGGSHEVERSVGGFDNERKVGRGGLDRVQMIDIHFFNTPKVCHSSLFLLRPIRIVRQTSLRSVEHEPSLVPMMKPARHLVQITAGRRAVQCELWARVQLMARGFNVLSQVQAVASEW</sequence>
<organism evidence="1">
    <name type="scientific">Cacopsylla melanoneura</name>
    <dbReference type="NCBI Taxonomy" id="428564"/>
    <lineage>
        <taxon>Eukaryota</taxon>
        <taxon>Metazoa</taxon>
        <taxon>Ecdysozoa</taxon>
        <taxon>Arthropoda</taxon>
        <taxon>Hexapoda</taxon>
        <taxon>Insecta</taxon>
        <taxon>Pterygota</taxon>
        <taxon>Neoptera</taxon>
        <taxon>Paraneoptera</taxon>
        <taxon>Hemiptera</taxon>
        <taxon>Sternorrhyncha</taxon>
        <taxon>Psylloidea</taxon>
        <taxon>Psyllidae</taxon>
        <taxon>Psyllinae</taxon>
        <taxon>Cacopsylla</taxon>
    </lineage>
</organism>
<name>A0A8D8V826_9HEMI</name>
<reference evidence="1" key="1">
    <citation type="submission" date="2021-05" db="EMBL/GenBank/DDBJ databases">
        <authorList>
            <person name="Alioto T."/>
            <person name="Alioto T."/>
            <person name="Gomez Garrido J."/>
        </authorList>
    </citation>
    <scope>NUCLEOTIDE SEQUENCE</scope>
</reference>
<proteinExistence type="predicted"/>
<accession>A0A8D8V826</accession>